<dbReference type="InterPro" id="IPR042219">
    <property type="entry name" value="AAA_lid_11_sf"/>
</dbReference>
<evidence type="ECO:0000256" key="4">
    <source>
        <dbReference type="ARBA" id="ARBA00022737"/>
    </source>
</evidence>
<feature type="region of interest" description="Disordered" evidence="13">
    <location>
        <begin position="602"/>
        <end position="677"/>
    </location>
</feature>
<evidence type="ECO:0000259" key="17">
    <source>
        <dbReference type="Pfam" id="PF18199"/>
    </source>
</evidence>
<dbReference type="InterPro" id="IPR004273">
    <property type="entry name" value="Dynein_heavy_D6_P-loop"/>
</dbReference>
<dbReference type="GO" id="GO:0007018">
    <property type="term" value="P:microtubule-based movement"/>
    <property type="evidence" value="ECO:0007669"/>
    <property type="project" value="InterPro"/>
</dbReference>
<evidence type="ECO:0000313" key="18">
    <source>
        <dbReference type="EMBL" id="CCC94910.1"/>
    </source>
</evidence>
<dbReference type="GO" id="GO:0045505">
    <property type="term" value="F:dynein intermediate chain binding"/>
    <property type="evidence" value="ECO:0007669"/>
    <property type="project" value="InterPro"/>
</dbReference>
<dbReference type="FunFam" id="1.10.8.720:FF:000002">
    <property type="entry name" value="Dynein heavy chain 9, axonemal"/>
    <property type="match status" value="1"/>
</dbReference>
<dbReference type="Gene3D" id="3.40.50.300">
    <property type="entry name" value="P-loop containing nucleotide triphosphate hydrolases"/>
    <property type="match status" value="2"/>
</dbReference>
<dbReference type="Pfam" id="PF12781">
    <property type="entry name" value="AAA_9"/>
    <property type="match status" value="1"/>
</dbReference>
<keyword evidence="10" id="KW-0505">Motor protein</keyword>
<feature type="domain" description="Dynein heavy chain C-terminal" evidence="17">
    <location>
        <begin position="878"/>
        <end position="1170"/>
    </location>
</feature>
<evidence type="ECO:0000259" key="15">
    <source>
        <dbReference type="Pfam" id="PF12781"/>
    </source>
</evidence>
<feature type="compositionally biased region" description="Basic and acidic residues" evidence="13">
    <location>
        <begin position="602"/>
        <end position="616"/>
    </location>
</feature>
<evidence type="ECO:0000256" key="6">
    <source>
        <dbReference type="ARBA" id="ARBA00022840"/>
    </source>
</evidence>
<feature type="domain" description="Dynein heavy chain ATP-binding dynein motor region" evidence="15">
    <location>
        <begin position="28"/>
        <end position="248"/>
    </location>
</feature>
<dbReference type="Pfam" id="PF18198">
    <property type="entry name" value="AAA_lid_11"/>
    <property type="match status" value="1"/>
</dbReference>
<dbReference type="InterPro" id="IPR026983">
    <property type="entry name" value="DHC"/>
</dbReference>
<dbReference type="PANTHER" id="PTHR22878">
    <property type="entry name" value="DYNEIN HEAVY CHAIN 6, AXONEMAL-LIKE-RELATED"/>
    <property type="match status" value="1"/>
</dbReference>
<name>G0UZU1_TRYCI</name>
<proteinExistence type="predicted"/>
<protein>
    <submittedName>
        <fullName evidence="18">Uncharacterized protein TCIL3000_11_3060</fullName>
    </submittedName>
</protein>
<evidence type="ECO:0000256" key="2">
    <source>
        <dbReference type="ARBA" id="ARBA00022490"/>
    </source>
</evidence>
<accession>G0UZU1</accession>
<keyword evidence="12" id="KW-0966">Cell projection</keyword>
<dbReference type="InterPro" id="IPR041228">
    <property type="entry name" value="Dynein_C"/>
</dbReference>
<evidence type="ECO:0000256" key="13">
    <source>
        <dbReference type="SAM" id="MobiDB-lite"/>
    </source>
</evidence>
<dbReference type="GO" id="GO:0005874">
    <property type="term" value="C:microtubule"/>
    <property type="evidence" value="ECO:0007669"/>
    <property type="project" value="UniProtKB-KW"/>
</dbReference>
<evidence type="ECO:0000259" key="16">
    <source>
        <dbReference type="Pfam" id="PF18198"/>
    </source>
</evidence>
<dbReference type="GO" id="GO:0030286">
    <property type="term" value="C:dynein complex"/>
    <property type="evidence" value="ECO:0007669"/>
    <property type="project" value="UniProtKB-KW"/>
</dbReference>
<dbReference type="Gene3D" id="3.10.490.20">
    <property type="match status" value="1"/>
</dbReference>
<dbReference type="EMBL" id="HE575324">
    <property type="protein sequence ID" value="CCC94910.1"/>
    <property type="molecule type" value="Genomic_DNA"/>
</dbReference>
<keyword evidence="9" id="KW-0969">Cilium</keyword>
<dbReference type="VEuPathDB" id="TriTrypDB:TcIL3000.11.3060"/>
<dbReference type="InterPro" id="IPR043160">
    <property type="entry name" value="Dynein_C_barrel"/>
</dbReference>
<feature type="domain" description="Dynein heavy chain region D6 P-loop" evidence="14">
    <location>
        <begin position="498"/>
        <end position="581"/>
    </location>
</feature>
<organism evidence="18">
    <name type="scientific">Trypanosoma congolense (strain IL3000)</name>
    <dbReference type="NCBI Taxonomy" id="1068625"/>
    <lineage>
        <taxon>Eukaryota</taxon>
        <taxon>Discoba</taxon>
        <taxon>Euglenozoa</taxon>
        <taxon>Kinetoplastea</taxon>
        <taxon>Metakinetoplastina</taxon>
        <taxon>Trypanosomatida</taxon>
        <taxon>Trypanosomatidae</taxon>
        <taxon>Trypanosoma</taxon>
        <taxon>Nannomonas</taxon>
    </lineage>
</organism>
<keyword evidence="5" id="KW-0547">Nucleotide-binding</keyword>
<dbReference type="Gene3D" id="1.20.1270.280">
    <property type="match status" value="1"/>
</dbReference>
<keyword evidence="7" id="KW-0243">Dynein</keyword>
<dbReference type="Pfam" id="PF18199">
    <property type="entry name" value="Dynein_C"/>
    <property type="match status" value="1"/>
</dbReference>
<evidence type="ECO:0000256" key="3">
    <source>
        <dbReference type="ARBA" id="ARBA00022701"/>
    </source>
</evidence>
<evidence type="ECO:0000256" key="7">
    <source>
        <dbReference type="ARBA" id="ARBA00023017"/>
    </source>
</evidence>
<dbReference type="InterPro" id="IPR041658">
    <property type="entry name" value="AAA_lid_11"/>
</dbReference>
<feature type="domain" description="Dynein heavy chain AAA lid" evidence="16">
    <location>
        <begin position="734"/>
        <end position="870"/>
    </location>
</feature>
<evidence type="ECO:0000256" key="12">
    <source>
        <dbReference type="ARBA" id="ARBA00023273"/>
    </source>
</evidence>
<keyword evidence="2" id="KW-0963">Cytoplasm</keyword>
<evidence type="ECO:0000259" key="14">
    <source>
        <dbReference type="Pfam" id="PF03028"/>
    </source>
</evidence>
<dbReference type="FunFam" id="3.10.490.20:FF:000009">
    <property type="entry name" value="Dynein heavy chain 4"/>
    <property type="match status" value="1"/>
</dbReference>
<dbReference type="FunFam" id="1.10.8.1220:FF:000001">
    <property type="entry name" value="Dynein axonemal heavy chain 5"/>
    <property type="match status" value="1"/>
</dbReference>
<evidence type="ECO:0000256" key="11">
    <source>
        <dbReference type="ARBA" id="ARBA00023212"/>
    </source>
</evidence>
<dbReference type="GO" id="GO:0005524">
    <property type="term" value="F:ATP binding"/>
    <property type="evidence" value="ECO:0007669"/>
    <property type="project" value="UniProtKB-KW"/>
</dbReference>
<dbReference type="FunFam" id="3.40.50.300:FF:000049">
    <property type="entry name" value="Dynein, axonemal, heavy chain 5"/>
    <property type="match status" value="1"/>
</dbReference>
<gene>
    <name evidence="18" type="ORF">TCIL3000_11_3060</name>
</gene>
<evidence type="ECO:0000256" key="1">
    <source>
        <dbReference type="ARBA" id="ARBA00004430"/>
    </source>
</evidence>
<dbReference type="GO" id="GO:0008569">
    <property type="term" value="F:minus-end-directed microtubule motor activity"/>
    <property type="evidence" value="ECO:0007669"/>
    <property type="project" value="InterPro"/>
</dbReference>
<sequence>MVKQLGIPMTENLDITMNVLTTEAAVASWNNEGLPSDRISTENGAIVTNCTRWPLIIDPQLQGVKWIRTREEKNGLRAIQTSQKSWQRTLQTCIEEGLPCLIESLGEFIEPVLDGVLSRQTFKKGGRLFIKLGATEVAYNPNFRLFLQTKLGNPAYGPEVNAQTTLINFMVTEVGLEDQLLAVVVNQERPDLEKKRGTLLRQMNTMTIELQKCEDGLLYELTNATGDILENVSLIENLENTKKKAKEINISFAQAVATQKDIAQSRLTYTPVAVRGSLLFFQIDQLWKIDHMYQYSLEAFMVVFNKALVKAVQPEDKKDVPKRVENVLRSIMETVFAYVSRGLFERHKLILSSLLTFAILQRQGTIDAHQLDFLLRGKKKTGILRPETVVEWCPEPNWAAVQALADVEGSVPPFNLLPGDIAENNRWRQWAETEKPEEEKMPSEWKNLTQFQRLLVLRCLRPDRLTAALETFVCDSIGRFFISDQAVDISVSISESTTTTPLFFILSPGVDPVRAVEEAGRKLGFTYDNERLFNVSLGQGQEIVADRALERCFLHGGWALLNNIHLVEKWLRGLERRLDSYAEIYTRMAQLRKERDEKRAAELKLTEDTGVEREGDLGDGDEESTRGSLNGSNAGDGTHEEKEEPAEDAASHRSGDVEENDDDDDIPFDGPKGHPQFRVFLSAEPSNVIPIGILQRSIKLTSEPPTGIRSNIVRAMTNFSDEPWEKSAKPTEFRCIMFSMCFFHAVVVERKKFGPLGWNRVYPYNAGDLTTCLEVAANYIEDRPKVPWEDLQYVFGEIMYGGHITDDWDRVLCMAYLRTFLVPECCDGLRLAPGLDVPAPMSYNEYIDWLVNGEDFPAESPLLFGLHPNAEINYRTVQADVLFRTINELQPKKHAGAGSFSPQEVVQQKIDEIRERLPERHNLQDLAERLEDERSPQQHVFYQECERMNILIGVLKVSLEELDLGLKGALSMTTAMQTLFDEIFLDKLPALWEKVSFLSLRTLGSWMENFLLRNDQLVTWTGELQTPKVTNIALFFNPMSFLTAIMQTTSIVNSFDLDQMSLVVDVLKKSADQIETNARDGCHVSGLSMEGARWDTGTSCIEESRMKELYPKMPIMTVRSLPLSKIDRRDQYECPVYKTQQRGPGFVVGFWLKTKQPAKKWTIAGVGLILDVVE</sequence>
<feature type="compositionally biased region" description="Acidic residues" evidence="13">
    <location>
        <begin position="657"/>
        <end position="667"/>
    </location>
</feature>
<keyword evidence="11" id="KW-0206">Cytoskeleton</keyword>
<dbReference type="Gene3D" id="1.10.8.720">
    <property type="entry name" value="Region D6 of dynein motor"/>
    <property type="match status" value="1"/>
</dbReference>
<dbReference type="Gene3D" id="1.10.8.1220">
    <property type="match status" value="1"/>
</dbReference>
<dbReference type="InterPro" id="IPR035706">
    <property type="entry name" value="AAA_9"/>
</dbReference>
<evidence type="ECO:0000256" key="5">
    <source>
        <dbReference type="ARBA" id="ARBA00022741"/>
    </source>
</evidence>
<dbReference type="Gene3D" id="6.10.140.1060">
    <property type="match status" value="1"/>
</dbReference>
<keyword evidence="6" id="KW-0067">ATP-binding</keyword>
<keyword evidence="3" id="KW-0493">Microtubule</keyword>
<feature type="compositionally biased region" description="Polar residues" evidence="13">
    <location>
        <begin position="626"/>
        <end position="635"/>
    </location>
</feature>
<evidence type="ECO:0000256" key="10">
    <source>
        <dbReference type="ARBA" id="ARBA00023175"/>
    </source>
</evidence>
<dbReference type="GO" id="GO:0005930">
    <property type="term" value="C:axoneme"/>
    <property type="evidence" value="ECO:0007669"/>
    <property type="project" value="UniProtKB-SubCell"/>
</dbReference>
<dbReference type="GO" id="GO:0051959">
    <property type="term" value="F:dynein light intermediate chain binding"/>
    <property type="evidence" value="ECO:0007669"/>
    <property type="project" value="InterPro"/>
</dbReference>
<dbReference type="InterPro" id="IPR027417">
    <property type="entry name" value="P-loop_NTPase"/>
</dbReference>
<keyword evidence="8" id="KW-0175">Coiled coil</keyword>
<evidence type="ECO:0000256" key="8">
    <source>
        <dbReference type="ARBA" id="ARBA00023054"/>
    </source>
</evidence>
<evidence type="ECO:0000256" key="9">
    <source>
        <dbReference type="ARBA" id="ARBA00023069"/>
    </source>
</evidence>
<dbReference type="Pfam" id="PF03028">
    <property type="entry name" value="Dynein_heavy"/>
    <property type="match status" value="1"/>
</dbReference>
<dbReference type="AlphaFoldDB" id="G0UZU1"/>
<keyword evidence="4" id="KW-0677">Repeat</keyword>
<comment type="subcellular location">
    <subcellularLocation>
        <location evidence="1">Cytoplasm</location>
        <location evidence="1">Cytoskeleton</location>
        <location evidence="1">Cilium axoneme</location>
    </subcellularLocation>
</comment>
<dbReference type="PANTHER" id="PTHR22878:SF69">
    <property type="entry name" value="DYNEIN HEAVY CHAIN"/>
    <property type="match status" value="1"/>
</dbReference>
<reference evidence="18" key="1">
    <citation type="journal article" date="2012" name="Proc. Natl. Acad. Sci. U.S.A.">
        <title>Antigenic diversity is generated by distinct evolutionary mechanisms in African trypanosome species.</title>
        <authorList>
            <person name="Jackson A.P."/>
            <person name="Berry A."/>
            <person name="Aslett M."/>
            <person name="Allison H.C."/>
            <person name="Burton P."/>
            <person name="Vavrova-Anderson J."/>
            <person name="Brown R."/>
            <person name="Browne H."/>
            <person name="Corton N."/>
            <person name="Hauser H."/>
            <person name="Gamble J."/>
            <person name="Gilderthorp R."/>
            <person name="Marcello L."/>
            <person name="McQuillan J."/>
            <person name="Otto T.D."/>
            <person name="Quail M.A."/>
            <person name="Sanders M.J."/>
            <person name="van Tonder A."/>
            <person name="Ginger M.L."/>
            <person name="Field M.C."/>
            <person name="Barry J.D."/>
            <person name="Hertz-Fowler C."/>
            <person name="Berriman M."/>
        </authorList>
    </citation>
    <scope>NUCLEOTIDE SEQUENCE</scope>
    <source>
        <strain evidence="18">IL3000</strain>
    </source>
</reference>